<dbReference type="InterPro" id="IPR019758">
    <property type="entry name" value="Pept_S26A_signal_pept_1_CS"/>
</dbReference>
<feature type="active site" evidence="6">
    <location>
        <position position="39"/>
    </location>
</feature>
<dbReference type="NCBIfam" id="TIGR02227">
    <property type="entry name" value="sigpep_I_bact"/>
    <property type="match status" value="1"/>
</dbReference>
<dbReference type="InterPro" id="IPR019533">
    <property type="entry name" value="Peptidase_S26"/>
</dbReference>
<dbReference type="Pfam" id="PF10502">
    <property type="entry name" value="Peptidase_S26"/>
    <property type="match status" value="1"/>
</dbReference>
<sequence length="182" mass="20888">MKSFLYALREIIEIVLVAVLVVFGVRSFLVQPFLVSGASMEPTFHGGDYILINELSYRFREPERGEVVVFRYPGDEKTFFIKRIIGLPGERVVVTGGNLYVYNPEHEEGRLMSEVYLPNELVTVGEKDITLGENEFFVMGDNRDASFDSRQWGPLKRSEVVGSVWVRLWPLNQVMAFEKPVY</sequence>
<comment type="subcellular location">
    <subcellularLocation>
        <location evidence="8">Membrane</location>
        <topology evidence="8">Single-pass type II membrane protein</topology>
    </subcellularLocation>
</comment>
<keyword evidence="7" id="KW-1133">Transmembrane helix</keyword>
<dbReference type="EC" id="3.4.21.89" evidence="3 7"/>
<dbReference type="PANTHER" id="PTHR43390:SF1">
    <property type="entry name" value="CHLOROPLAST PROCESSING PEPTIDASE"/>
    <property type="match status" value="1"/>
</dbReference>
<dbReference type="PRINTS" id="PR00727">
    <property type="entry name" value="LEADERPTASE"/>
</dbReference>
<dbReference type="GO" id="GO:0009003">
    <property type="term" value="F:signal peptidase activity"/>
    <property type="evidence" value="ECO:0007669"/>
    <property type="project" value="UniProtKB-EC"/>
</dbReference>
<dbReference type="PANTHER" id="PTHR43390">
    <property type="entry name" value="SIGNAL PEPTIDASE I"/>
    <property type="match status" value="1"/>
</dbReference>
<dbReference type="PATRIC" id="fig|1619005.3.peg.714"/>
<accession>A0A0G1WGY6</accession>
<dbReference type="InterPro" id="IPR036286">
    <property type="entry name" value="LexA/Signal_pep-like_sf"/>
</dbReference>
<keyword evidence="5 7" id="KW-0378">Hydrolase</keyword>
<name>A0A0G1WGY6_9BACT</name>
<evidence type="ECO:0000256" key="1">
    <source>
        <dbReference type="ARBA" id="ARBA00000677"/>
    </source>
</evidence>
<keyword evidence="7" id="KW-0812">Transmembrane</keyword>
<comment type="caution">
    <text evidence="10">The sequence shown here is derived from an EMBL/GenBank/DDBJ whole genome shotgun (WGS) entry which is preliminary data.</text>
</comment>
<dbReference type="GO" id="GO:0004252">
    <property type="term" value="F:serine-type endopeptidase activity"/>
    <property type="evidence" value="ECO:0007669"/>
    <property type="project" value="InterPro"/>
</dbReference>
<dbReference type="InterPro" id="IPR000223">
    <property type="entry name" value="Pept_S26A_signal_pept_1"/>
</dbReference>
<dbReference type="GO" id="GO:0016020">
    <property type="term" value="C:membrane"/>
    <property type="evidence" value="ECO:0007669"/>
    <property type="project" value="UniProtKB-SubCell"/>
</dbReference>
<dbReference type="InterPro" id="IPR019757">
    <property type="entry name" value="Pept_S26A_signal_pept_1_Lys-AS"/>
</dbReference>
<evidence type="ECO:0000313" key="11">
    <source>
        <dbReference type="Proteomes" id="UP000033882"/>
    </source>
</evidence>
<organism evidence="10 11">
    <name type="scientific">Candidatus Wolfebacteria bacterium GW2011_GWA2_47_9b</name>
    <dbReference type="NCBI Taxonomy" id="1619005"/>
    <lineage>
        <taxon>Bacteria</taxon>
        <taxon>Candidatus Wolfeibacteriota</taxon>
    </lineage>
</organism>
<evidence type="ECO:0000256" key="3">
    <source>
        <dbReference type="ARBA" id="ARBA00013208"/>
    </source>
</evidence>
<dbReference type="CDD" id="cd06530">
    <property type="entry name" value="S26_SPase_I"/>
    <property type="match status" value="1"/>
</dbReference>
<dbReference type="AlphaFoldDB" id="A0A0G1WGY6"/>
<evidence type="ECO:0000256" key="4">
    <source>
        <dbReference type="ARBA" id="ARBA00022670"/>
    </source>
</evidence>
<feature type="domain" description="Peptidase S26" evidence="9">
    <location>
        <begin position="9"/>
        <end position="169"/>
    </location>
</feature>
<gene>
    <name evidence="10" type="ORF">UY19_C0012G0021</name>
</gene>
<feature type="transmembrane region" description="Helical" evidence="7">
    <location>
        <begin position="12"/>
        <end position="34"/>
    </location>
</feature>
<proteinExistence type="inferred from homology"/>
<comment type="catalytic activity">
    <reaction evidence="1 7">
        <text>Cleavage of hydrophobic, N-terminal signal or leader sequences from secreted and periplasmic proteins.</text>
        <dbReference type="EC" id="3.4.21.89"/>
    </reaction>
</comment>
<evidence type="ECO:0000256" key="7">
    <source>
        <dbReference type="RuleBase" id="RU003993"/>
    </source>
</evidence>
<dbReference type="Proteomes" id="UP000033882">
    <property type="component" value="Unassembled WGS sequence"/>
</dbReference>
<dbReference type="PROSITE" id="PS00501">
    <property type="entry name" value="SPASE_I_1"/>
    <property type="match status" value="1"/>
</dbReference>
<dbReference type="GO" id="GO:0006465">
    <property type="term" value="P:signal peptide processing"/>
    <property type="evidence" value="ECO:0007669"/>
    <property type="project" value="InterPro"/>
</dbReference>
<evidence type="ECO:0000256" key="2">
    <source>
        <dbReference type="ARBA" id="ARBA00009370"/>
    </source>
</evidence>
<dbReference type="PROSITE" id="PS00760">
    <property type="entry name" value="SPASE_I_2"/>
    <property type="match status" value="1"/>
</dbReference>
<dbReference type="EMBL" id="LCPB01000012">
    <property type="protein sequence ID" value="KKU89573.1"/>
    <property type="molecule type" value="Genomic_DNA"/>
</dbReference>
<dbReference type="InterPro" id="IPR019756">
    <property type="entry name" value="Pept_S26A_signal_pept_1_Ser-AS"/>
</dbReference>
<dbReference type="Gene3D" id="2.10.109.10">
    <property type="entry name" value="Umud Fragment, subunit A"/>
    <property type="match status" value="1"/>
</dbReference>
<evidence type="ECO:0000256" key="6">
    <source>
        <dbReference type="PIRSR" id="PIRSR600223-1"/>
    </source>
</evidence>
<reference evidence="10 11" key="1">
    <citation type="journal article" date="2015" name="Nature">
        <title>rRNA introns, odd ribosomes, and small enigmatic genomes across a large radiation of phyla.</title>
        <authorList>
            <person name="Brown C.T."/>
            <person name="Hug L.A."/>
            <person name="Thomas B.C."/>
            <person name="Sharon I."/>
            <person name="Castelle C.J."/>
            <person name="Singh A."/>
            <person name="Wilkins M.J."/>
            <person name="Williams K.H."/>
            <person name="Banfield J.F."/>
        </authorList>
    </citation>
    <scope>NUCLEOTIDE SEQUENCE [LARGE SCALE GENOMIC DNA]</scope>
</reference>
<evidence type="ECO:0000313" key="10">
    <source>
        <dbReference type="EMBL" id="KKU89573.1"/>
    </source>
</evidence>
<feature type="active site" evidence="6">
    <location>
        <position position="82"/>
    </location>
</feature>
<protein>
    <recommendedName>
        <fullName evidence="3 7">Signal peptidase I</fullName>
        <ecNumber evidence="3 7">3.4.21.89</ecNumber>
    </recommendedName>
</protein>
<dbReference type="SUPFAM" id="SSF51306">
    <property type="entry name" value="LexA/Signal peptidase"/>
    <property type="match status" value="1"/>
</dbReference>
<dbReference type="PROSITE" id="PS00761">
    <property type="entry name" value="SPASE_I_3"/>
    <property type="match status" value="1"/>
</dbReference>
<evidence type="ECO:0000259" key="9">
    <source>
        <dbReference type="Pfam" id="PF10502"/>
    </source>
</evidence>
<evidence type="ECO:0000256" key="5">
    <source>
        <dbReference type="ARBA" id="ARBA00022801"/>
    </source>
</evidence>
<comment type="similarity">
    <text evidence="2 8">Belongs to the peptidase S26 family.</text>
</comment>
<keyword evidence="4 7" id="KW-0645">Protease</keyword>
<keyword evidence="7" id="KW-0472">Membrane</keyword>
<evidence type="ECO:0000256" key="8">
    <source>
        <dbReference type="RuleBase" id="RU362042"/>
    </source>
</evidence>